<sequence length="213" mass="22889">MGRPDAGGAAVISLYLPQRTWLHAVPAGWKLLALALISLIAAPLDSLPFMAALMVAVLALYVSLGKAALAQIALLRPLWPLFLILLALHGWNGDILLGIVVLARILAMVLLANAVTMTTRMDAMMDAVEPLLGPLAWVGVAPRAVALAVALMIRLIPLLFALWEALNDSWRARTGKRGGWRLLAPFCIQTLRLSHHTAEALAARGGAPRRGRR</sequence>
<dbReference type="Pfam" id="PF02361">
    <property type="entry name" value="CbiQ"/>
    <property type="match status" value="1"/>
</dbReference>
<keyword evidence="4 6" id="KW-1133">Transmembrane helix</keyword>
<feature type="transmembrane region" description="Helical" evidence="6">
    <location>
        <begin position="20"/>
        <end position="40"/>
    </location>
</feature>
<name>A0A9W6JCV9_9HYPH</name>
<evidence type="ECO:0000256" key="2">
    <source>
        <dbReference type="ARBA" id="ARBA00008564"/>
    </source>
</evidence>
<reference evidence="7" key="2">
    <citation type="submission" date="2023-01" db="EMBL/GenBank/DDBJ databases">
        <authorList>
            <person name="Sun Q."/>
            <person name="Evtushenko L."/>
        </authorList>
    </citation>
    <scope>NUCLEOTIDE SEQUENCE</scope>
    <source>
        <strain evidence="7">VKM B-2484</strain>
    </source>
</reference>
<dbReference type="EMBL" id="BSFJ01000035">
    <property type="protein sequence ID" value="GLK74091.1"/>
    <property type="molecule type" value="Genomic_DNA"/>
</dbReference>
<dbReference type="InterPro" id="IPR003339">
    <property type="entry name" value="ABC/ECF_trnsptr_transmembrane"/>
</dbReference>
<protein>
    <submittedName>
        <fullName evidence="7">ABC transporter permease</fullName>
    </submittedName>
</protein>
<accession>A0A9W6JCV9</accession>
<evidence type="ECO:0000313" key="7">
    <source>
        <dbReference type="EMBL" id="GLK74091.1"/>
    </source>
</evidence>
<dbReference type="AlphaFoldDB" id="A0A9W6JCV9"/>
<keyword evidence="3 6" id="KW-0812">Transmembrane</keyword>
<evidence type="ECO:0000256" key="6">
    <source>
        <dbReference type="SAM" id="Phobius"/>
    </source>
</evidence>
<comment type="similarity">
    <text evidence="2">Belongs to the CbiQ family.</text>
</comment>
<feature type="transmembrane region" description="Helical" evidence="6">
    <location>
        <begin position="135"/>
        <end position="163"/>
    </location>
</feature>
<evidence type="ECO:0000256" key="5">
    <source>
        <dbReference type="ARBA" id="ARBA00023136"/>
    </source>
</evidence>
<comment type="subcellular location">
    <subcellularLocation>
        <location evidence="1">Membrane</location>
        <topology evidence="1">Multi-pass membrane protein</topology>
    </subcellularLocation>
</comment>
<keyword evidence="5 6" id="KW-0472">Membrane</keyword>
<dbReference type="CDD" id="cd16914">
    <property type="entry name" value="EcfT"/>
    <property type="match status" value="1"/>
</dbReference>
<evidence type="ECO:0000313" key="8">
    <source>
        <dbReference type="Proteomes" id="UP001143370"/>
    </source>
</evidence>
<dbReference type="Proteomes" id="UP001143370">
    <property type="component" value="Unassembled WGS sequence"/>
</dbReference>
<comment type="caution">
    <text evidence="7">The sequence shown here is derived from an EMBL/GenBank/DDBJ whole genome shotgun (WGS) entry which is preliminary data.</text>
</comment>
<keyword evidence="8" id="KW-1185">Reference proteome</keyword>
<evidence type="ECO:0000256" key="1">
    <source>
        <dbReference type="ARBA" id="ARBA00004141"/>
    </source>
</evidence>
<feature type="transmembrane region" description="Helical" evidence="6">
    <location>
        <begin position="47"/>
        <end position="64"/>
    </location>
</feature>
<gene>
    <name evidence="7" type="ORF">GCM10017643_42090</name>
</gene>
<dbReference type="GO" id="GO:0005886">
    <property type="term" value="C:plasma membrane"/>
    <property type="evidence" value="ECO:0007669"/>
    <property type="project" value="UniProtKB-ARBA"/>
</dbReference>
<evidence type="ECO:0000256" key="4">
    <source>
        <dbReference type="ARBA" id="ARBA00022989"/>
    </source>
</evidence>
<feature type="transmembrane region" description="Helical" evidence="6">
    <location>
        <begin position="70"/>
        <end position="88"/>
    </location>
</feature>
<feature type="transmembrane region" description="Helical" evidence="6">
    <location>
        <begin position="95"/>
        <end position="115"/>
    </location>
</feature>
<organism evidence="7 8">
    <name type="scientific">Ancylobacter dichloromethanicus</name>
    <dbReference type="NCBI Taxonomy" id="518825"/>
    <lineage>
        <taxon>Bacteria</taxon>
        <taxon>Pseudomonadati</taxon>
        <taxon>Pseudomonadota</taxon>
        <taxon>Alphaproteobacteria</taxon>
        <taxon>Hyphomicrobiales</taxon>
        <taxon>Xanthobacteraceae</taxon>
        <taxon>Ancylobacter</taxon>
    </lineage>
</organism>
<reference evidence="7" key="1">
    <citation type="journal article" date="2014" name="Int. J. Syst. Evol. Microbiol.">
        <title>Complete genome sequence of Corynebacterium casei LMG S-19264T (=DSM 44701T), isolated from a smear-ripened cheese.</title>
        <authorList>
            <consortium name="US DOE Joint Genome Institute (JGI-PGF)"/>
            <person name="Walter F."/>
            <person name="Albersmeier A."/>
            <person name="Kalinowski J."/>
            <person name="Ruckert C."/>
        </authorList>
    </citation>
    <scope>NUCLEOTIDE SEQUENCE</scope>
    <source>
        <strain evidence="7">VKM B-2484</strain>
    </source>
</reference>
<proteinExistence type="inferred from homology"/>
<evidence type="ECO:0000256" key="3">
    <source>
        <dbReference type="ARBA" id="ARBA00022692"/>
    </source>
</evidence>